<evidence type="ECO:0000259" key="1">
    <source>
        <dbReference type="SMART" id="SM00470"/>
    </source>
</evidence>
<organism evidence="2 3">
    <name type="scientific">Geomicrobium sediminis</name>
    <dbReference type="NCBI Taxonomy" id="1347788"/>
    <lineage>
        <taxon>Bacteria</taxon>
        <taxon>Bacillati</taxon>
        <taxon>Bacillota</taxon>
        <taxon>Bacilli</taxon>
        <taxon>Bacillales</taxon>
        <taxon>Geomicrobium</taxon>
    </lineage>
</organism>
<dbReference type="RefSeq" id="WP_204698616.1">
    <property type="nucleotide sequence ID" value="NZ_JAFBEC010000008.1"/>
</dbReference>
<evidence type="ECO:0000313" key="3">
    <source>
        <dbReference type="Proteomes" id="UP000741863"/>
    </source>
</evidence>
<sequence>MNSYCNEVLLHDISLEHQMRSQVDIETLVESIQLTGIVTPLIVEKAGEHDYILVDGHRRYEALQLLGITSVQCLIYPITSAGNRLLRQLLLGLNSKSLTKNTMIQLIVSWLDAAQEEKDAQLKTLYLTNKVKGKPSDQWIRKLNVHQDLKNFLIHNYRENKIEVETLQVVATVSALPGFRELDDRVKLKVVEILVNEF</sequence>
<accession>A0ABS2PEQ4</accession>
<dbReference type="SUPFAM" id="SSF110849">
    <property type="entry name" value="ParB/Sulfiredoxin"/>
    <property type="match status" value="1"/>
</dbReference>
<proteinExistence type="predicted"/>
<dbReference type="Proteomes" id="UP000741863">
    <property type="component" value="Unassembled WGS sequence"/>
</dbReference>
<protein>
    <recommendedName>
        <fullName evidence="1">ParB-like N-terminal domain-containing protein</fullName>
    </recommendedName>
</protein>
<dbReference type="CDD" id="cd16387">
    <property type="entry name" value="ParB_N_Srx"/>
    <property type="match status" value="1"/>
</dbReference>
<name>A0ABS2PEQ4_9BACL</name>
<dbReference type="InterPro" id="IPR036086">
    <property type="entry name" value="ParB/Sulfiredoxin_sf"/>
</dbReference>
<dbReference type="Gene3D" id="3.90.1530.10">
    <property type="entry name" value="Conserved hypothetical protein from pyrococcus furiosus pfu- 392566-001, ParB domain"/>
    <property type="match status" value="1"/>
</dbReference>
<dbReference type="PANTHER" id="PTHR33375:SF1">
    <property type="entry name" value="CHROMOSOME-PARTITIONING PROTEIN PARB-RELATED"/>
    <property type="match status" value="1"/>
</dbReference>
<dbReference type="SMART" id="SM00470">
    <property type="entry name" value="ParB"/>
    <property type="match status" value="1"/>
</dbReference>
<dbReference type="InterPro" id="IPR050336">
    <property type="entry name" value="Chromosome_partition/occlusion"/>
</dbReference>
<dbReference type="InterPro" id="IPR003115">
    <property type="entry name" value="ParB_N"/>
</dbReference>
<comment type="caution">
    <text evidence="2">The sequence shown here is derived from an EMBL/GenBank/DDBJ whole genome shotgun (WGS) entry which is preliminary data.</text>
</comment>
<evidence type="ECO:0000313" key="2">
    <source>
        <dbReference type="EMBL" id="MBM7633885.1"/>
    </source>
</evidence>
<keyword evidence="3" id="KW-1185">Reference proteome</keyword>
<dbReference type="PANTHER" id="PTHR33375">
    <property type="entry name" value="CHROMOSOME-PARTITIONING PROTEIN PARB-RELATED"/>
    <property type="match status" value="1"/>
</dbReference>
<dbReference type="EMBL" id="JAFBEC010000008">
    <property type="protein sequence ID" value="MBM7633885.1"/>
    <property type="molecule type" value="Genomic_DNA"/>
</dbReference>
<reference evidence="2 3" key="1">
    <citation type="submission" date="2021-01" db="EMBL/GenBank/DDBJ databases">
        <title>Genomic Encyclopedia of Type Strains, Phase IV (KMG-IV): sequencing the most valuable type-strain genomes for metagenomic binning, comparative biology and taxonomic classification.</title>
        <authorList>
            <person name="Goeker M."/>
        </authorList>
    </citation>
    <scope>NUCLEOTIDE SEQUENCE [LARGE SCALE GENOMIC DNA]</scope>
    <source>
        <strain evidence="2 3">DSM 25540</strain>
    </source>
</reference>
<dbReference type="Pfam" id="PF02195">
    <property type="entry name" value="ParB_N"/>
    <property type="match status" value="1"/>
</dbReference>
<feature type="domain" description="ParB-like N-terminal" evidence="1">
    <location>
        <begin position="6"/>
        <end position="95"/>
    </location>
</feature>
<gene>
    <name evidence="2" type="ORF">JOD17_002981</name>
</gene>